<feature type="chain" id="PRO_5046545182" evidence="1">
    <location>
        <begin position="21"/>
        <end position="117"/>
    </location>
</feature>
<sequence length="117" mass="13340">MKNLYFLGLLLLGASASAGAQTNQILPQKEQDSILQKLQQQPFPSINKPFKALTLDPELLSLDHNLASKTPFQYTMPIFKPDAIYDRSMKVLKPSKAYEYKMRIIDQPVQNTQRDQS</sequence>
<keyword evidence="3" id="KW-1185">Reference proteome</keyword>
<gene>
    <name evidence="2" type="ORF">LLW17_11255</name>
</gene>
<organism evidence="2 3">
    <name type="scientific">Leeuwenhoekiella parthenopeia</name>
    <dbReference type="NCBI Taxonomy" id="2890320"/>
    <lineage>
        <taxon>Bacteria</taxon>
        <taxon>Pseudomonadati</taxon>
        <taxon>Bacteroidota</taxon>
        <taxon>Flavobacteriia</taxon>
        <taxon>Flavobacteriales</taxon>
        <taxon>Flavobacteriaceae</taxon>
        <taxon>Leeuwenhoekiella</taxon>
    </lineage>
</organism>
<dbReference type="EMBL" id="JAJGMW010000013">
    <property type="protein sequence ID" value="MCC4213300.1"/>
    <property type="molecule type" value="Genomic_DNA"/>
</dbReference>
<name>A0ABS8GTH5_9FLAO</name>
<keyword evidence="1" id="KW-0732">Signal</keyword>
<reference evidence="2 3" key="1">
    <citation type="submission" date="2021-11" db="EMBL/GenBank/DDBJ databases">
        <title>Seasonal and diel survey of microbial diversity of the Tyrrhenian coast.</title>
        <authorList>
            <person name="Gattoni G."/>
            <person name="Corral P."/>
        </authorList>
    </citation>
    <scope>NUCLEOTIDE SEQUENCE [LARGE SCALE GENOMIC DNA]</scope>
    <source>
        <strain evidence="2 3">Mr9</strain>
    </source>
</reference>
<accession>A0ABS8GTH5</accession>
<dbReference type="Proteomes" id="UP001197770">
    <property type="component" value="Unassembled WGS sequence"/>
</dbReference>
<dbReference type="RefSeq" id="WP_228230361.1">
    <property type="nucleotide sequence ID" value="NZ_JAJGMW010000013.1"/>
</dbReference>
<evidence type="ECO:0000313" key="3">
    <source>
        <dbReference type="Proteomes" id="UP001197770"/>
    </source>
</evidence>
<evidence type="ECO:0000256" key="1">
    <source>
        <dbReference type="SAM" id="SignalP"/>
    </source>
</evidence>
<proteinExistence type="predicted"/>
<protein>
    <submittedName>
        <fullName evidence="2">Uncharacterized protein</fullName>
    </submittedName>
</protein>
<evidence type="ECO:0000313" key="2">
    <source>
        <dbReference type="EMBL" id="MCC4213300.1"/>
    </source>
</evidence>
<comment type="caution">
    <text evidence="2">The sequence shown here is derived from an EMBL/GenBank/DDBJ whole genome shotgun (WGS) entry which is preliminary data.</text>
</comment>
<feature type="signal peptide" evidence="1">
    <location>
        <begin position="1"/>
        <end position="20"/>
    </location>
</feature>